<keyword evidence="2" id="KW-0472">Membrane</keyword>
<dbReference type="AlphaFoldDB" id="A0A6J4HWT8"/>
<gene>
    <name evidence="3" type="ORF">AVDCRST_MAG77-1221</name>
</gene>
<reference evidence="3" key="1">
    <citation type="submission" date="2020-02" db="EMBL/GenBank/DDBJ databases">
        <authorList>
            <person name="Meier V. D."/>
        </authorList>
    </citation>
    <scope>NUCLEOTIDE SEQUENCE</scope>
    <source>
        <strain evidence="3">AVDCRST_MAG77</strain>
    </source>
</reference>
<evidence type="ECO:0000256" key="2">
    <source>
        <dbReference type="SAM" id="Phobius"/>
    </source>
</evidence>
<protein>
    <submittedName>
        <fullName evidence="3">Uncharacterized protein</fullName>
    </submittedName>
</protein>
<keyword evidence="2" id="KW-0812">Transmembrane</keyword>
<sequence>MTGTQLMEPPGMAQHPGAGDGAAAKELRAAGGGRGARRGAPAGALSTLIYSLLLGMPFVGSWLGYTATTAEDGRERITAWLDPMLAGLTLAAILVAQLALVVLWPRLPDTRPRRWILWGLIISQWSYTFGEVLSNTITLGEPPQDIGSLFEIGAGALLLLCSAGQAVLYATGAGRAAAPGSRAALALSLVAMVLFAGMLWWFTHPIDQSEAGAPPCVPGNPLYTLFHGPCP</sequence>
<feature type="transmembrane region" description="Helical" evidence="2">
    <location>
        <begin position="85"/>
        <end position="104"/>
    </location>
</feature>
<feature type="region of interest" description="Disordered" evidence="1">
    <location>
        <begin position="1"/>
        <end position="24"/>
    </location>
</feature>
<accession>A0A6J4HWT8</accession>
<dbReference type="EMBL" id="CADCTC010000077">
    <property type="protein sequence ID" value="CAA9235066.1"/>
    <property type="molecule type" value="Genomic_DNA"/>
</dbReference>
<feature type="transmembrane region" description="Helical" evidence="2">
    <location>
        <begin position="116"/>
        <end position="137"/>
    </location>
</feature>
<feature type="transmembrane region" description="Helical" evidence="2">
    <location>
        <begin position="183"/>
        <end position="202"/>
    </location>
</feature>
<evidence type="ECO:0000313" key="3">
    <source>
        <dbReference type="EMBL" id="CAA9235066.1"/>
    </source>
</evidence>
<keyword evidence="2" id="KW-1133">Transmembrane helix</keyword>
<feature type="transmembrane region" description="Helical" evidence="2">
    <location>
        <begin position="149"/>
        <end position="171"/>
    </location>
</feature>
<feature type="transmembrane region" description="Helical" evidence="2">
    <location>
        <begin position="44"/>
        <end position="65"/>
    </location>
</feature>
<name>A0A6J4HWT8_9CHLR</name>
<organism evidence="3">
    <name type="scientific">uncultured Chloroflexota bacterium</name>
    <dbReference type="NCBI Taxonomy" id="166587"/>
    <lineage>
        <taxon>Bacteria</taxon>
        <taxon>Bacillati</taxon>
        <taxon>Chloroflexota</taxon>
        <taxon>environmental samples</taxon>
    </lineage>
</organism>
<proteinExistence type="predicted"/>
<evidence type="ECO:0000256" key="1">
    <source>
        <dbReference type="SAM" id="MobiDB-lite"/>
    </source>
</evidence>